<evidence type="ECO:0000313" key="2">
    <source>
        <dbReference type="Proteomes" id="UP001626550"/>
    </source>
</evidence>
<gene>
    <name evidence="1" type="ORF">Ciccas_009511</name>
</gene>
<protein>
    <submittedName>
        <fullName evidence="1">Uncharacterized protein</fullName>
    </submittedName>
</protein>
<proteinExistence type="predicted"/>
<organism evidence="1 2">
    <name type="scientific">Cichlidogyrus casuarinus</name>
    <dbReference type="NCBI Taxonomy" id="1844966"/>
    <lineage>
        <taxon>Eukaryota</taxon>
        <taxon>Metazoa</taxon>
        <taxon>Spiralia</taxon>
        <taxon>Lophotrochozoa</taxon>
        <taxon>Platyhelminthes</taxon>
        <taxon>Monogenea</taxon>
        <taxon>Monopisthocotylea</taxon>
        <taxon>Dactylogyridea</taxon>
        <taxon>Ancyrocephalidae</taxon>
        <taxon>Cichlidogyrus</taxon>
    </lineage>
</organism>
<dbReference type="AlphaFoldDB" id="A0ABD2PXB3"/>
<dbReference type="EMBL" id="JBJKFK010001963">
    <property type="protein sequence ID" value="KAL3311904.1"/>
    <property type="molecule type" value="Genomic_DNA"/>
</dbReference>
<sequence>MAQLTHFAEQEACQLEVEKLKVTSSEWREALNQWLTVINSTPTPLPQYRFMRAANHEISYHSHSSNQYSDCIEAFQDEDYSKPSR</sequence>
<dbReference type="Proteomes" id="UP001626550">
    <property type="component" value="Unassembled WGS sequence"/>
</dbReference>
<reference evidence="1 2" key="1">
    <citation type="submission" date="2024-11" db="EMBL/GenBank/DDBJ databases">
        <title>Adaptive evolution of stress response genes in parasites aligns with host niche diversity.</title>
        <authorList>
            <person name="Hahn C."/>
            <person name="Resl P."/>
        </authorList>
    </citation>
    <scope>NUCLEOTIDE SEQUENCE [LARGE SCALE GENOMIC DNA]</scope>
    <source>
        <strain evidence="1">EGGRZ-B1_66</strain>
        <tissue evidence="1">Body</tissue>
    </source>
</reference>
<keyword evidence="2" id="KW-1185">Reference proteome</keyword>
<name>A0ABD2PXB3_9PLAT</name>
<evidence type="ECO:0000313" key="1">
    <source>
        <dbReference type="EMBL" id="KAL3311904.1"/>
    </source>
</evidence>
<comment type="caution">
    <text evidence="1">The sequence shown here is derived from an EMBL/GenBank/DDBJ whole genome shotgun (WGS) entry which is preliminary data.</text>
</comment>
<accession>A0ABD2PXB3</accession>